<keyword evidence="1" id="KW-0805">Transcription regulation</keyword>
<dbReference type="Pfam" id="PF00392">
    <property type="entry name" value="GntR"/>
    <property type="match status" value="1"/>
</dbReference>
<keyword evidence="2" id="KW-0238">DNA-binding</keyword>
<dbReference type="SMART" id="SM00345">
    <property type="entry name" value="HTH_GNTR"/>
    <property type="match status" value="1"/>
</dbReference>
<evidence type="ECO:0000256" key="2">
    <source>
        <dbReference type="ARBA" id="ARBA00023125"/>
    </source>
</evidence>
<protein>
    <submittedName>
        <fullName evidence="5">GntR family transcriptional regulator</fullName>
    </submittedName>
</protein>
<evidence type="ECO:0000313" key="6">
    <source>
        <dbReference type="Proteomes" id="UP001595616"/>
    </source>
</evidence>
<feature type="domain" description="HTH gntR-type" evidence="4">
    <location>
        <begin position="7"/>
        <end position="75"/>
    </location>
</feature>
<organism evidence="5 6">
    <name type="scientific">Lacihabitans lacunae</name>
    <dbReference type="NCBI Taxonomy" id="1028214"/>
    <lineage>
        <taxon>Bacteria</taxon>
        <taxon>Pseudomonadati</taxon>
        <taxon>Bacteroidota</taxon>
        <taxon>Cytophagia</taxon>
        <taxon>Cytophagales</taxon>
        <taxon>Leadbetterellaceae</taxon>
        <taxon>Lacihabitans</taxon>
    </lineage>
</organism>
<keyword evidence="6" id="KW-1185">Reference proteome</keyword>
<dbReference type="Proteomes" id="UP001595616">
    <property type="component" value="Unassembled WGS sequence"/>
</dbReference>
<keyword evidence="3" id="KW-0804">Transcription</keyword>
<dbReference type="InterPro" id="IPR036390">
    <property type="entry name" value="WH_DNA-bd_sf"/>
</dbReference>
<proteinExistence type="predicted"/>
<dbReference type="PANTHER" id="PTHR38445">
    <property type="entry name" value="HTH-TYPE TRANSCRIPTIONAL REPRESSOR YTRA"/>
    <property type="match status" value="1"/>
</dbReference>
<dbReference type="Gene3D" id="1.10.287.100">
    <property type="match status" value="1"/>
</dbReference>
<dbReference type="CDD" id="cd07377">
    <property type="entry name" value="WHTH_GntR"/>
    <property type="match status" value="1"/>
</dbReference>
<dbReference type="RefSeq" id="WP_379839939.1">
    <property type="nucleotide sequence ID" value="NZ_JBHRYQ010000001.1"/>
</dbReference>
<name>A0ABV7Z0E3_9BACT</name>
<dbReference type="PANTHER" id="PTHR38445:SF10">
    <property type="entry name" value="GNTR-FAMILY TRANSCRIPTIONAL REGULATOR"/>
    <property type="match status" value="1"/>
</dbReference>
<dbReference type="PROSITE" id="PS50949">
    <property type="entry name" value="HTH_GNTR"/>
    <property type="match status" value="1"/>
</dbReference>
<sequence>MDFKDKQTIYLQIGDYVLEQILLGELPAGDKVPSIRELAVQLEVNPNTVQRTYDFLQQIEIISTKRGIGYFVNDDALEKIIAYKKEQFINVELPHFFRNIHLLNIDFEELNERYKTYIGNNFK</sequence>
<reference evidence="6" key="1">
    <citation type="journal article" date="2019" name="Int. J. Syst. Evol. Microbiol.">
        <title>The Global Catalogue of Microorganisms (GCM) 10K type strain sequencing project: providing services to taxonomists for standard genome sequencing and annotation.</title>
        <authorList>
            <consortium name="The Broad Institute Genomics Platform"/>
            <consortium name="The Broad Institute Genome Sequencing Center for Infectious Disease"/>
            <person name="Wu L."/>
            <person name="Ma J."/>
        </authorList>
    </citation>
    <scope>NUCLEOTIDE SEQUENCE [LARGE SCALE GENOMIC DNA]</scope>
    <source>
        <strain evidence="6">CECT 7956</strain>
    </source>
</reference>
<dbReference type="InterPro" id="IPR036388">
    <property type="entry name" value="WH-like_DNA-bd_sf"/>
</dbReference>
<dbReference type="Gene3D" id="1.10.10.10">
    <property type="entry name" value="Winged helix-like DNA-binding domain superfamily/Winged helix DNA-binding domain"/>
    <property type="match status" value="1"/>
</dbReference>
<comment type="caution">
    <text evidence="5">The sequence shown here is derived from an EMBL/GenBank/DDBJ whole genome shotgun (WGS) entry which is preliminary data.</text>
</comment>
<dbReference type="InterPro" id="IPR000524">
    <property type="entry name" value="Tscrpt_reg_HTH_GntR"/>
</dbReference>
<accession>A0ABV7Z0E3</accession>
<evidence type="ECO:0000256" key="3">
    <source>
        <dbReference type="ARBA" id="ARBA00023163"/>
    </source>
</evidence>
<evidence type="ECO:0000256" key="1">
    <source>
        <dbReference type="ARBA" id="ARBA00023015"/>
    </source>
</evidence>
<evidence type="ECO:0000313" key="5">
    <source>
        <dbReference type="EMBL" id="MFC3813033.1"/>
    </source>
</evidence>
<evidence type="ECO:0000259" key="4">
    <source>
        <dbReference type="PROSITE" id="PS50949"/>
    </source>
</evidence>
<dbReference type="EMBL" id="JBHRYQ010000001">
    <property type="protein sequence ID" value="MFC3813033.1"/>
    <property type="molecule type" value="Genomic_DNA"/>
</dbReference>
<dbReference type="SUPFAM" id="SSF46785">
    <property type="entry name" value="Winged helix' DNA-binding domain"/>
    <property type="match status" value="1"/>
</dbReference>
<gene>
    <name evidence="5" type="ORF">ACFOOI_20380</name>
</gene>